<dbReference type="GO" id="GO:0043022">
    <property type="term" value="F:ribosome binding"/>
    <property type="evidence" value="ECO:0007669"/>
    <property type="project" value="UniProtKB-UniRule"/>
</dbReference>
<dbReference type="GO" id="GO:0019843">
    <property type="term" value="F:rRNA binding"/>
    <property type="evidence" value="ECO:0007669"/>
    <property type="project" value="UniProtKB-UniRule"/>
</dbReference>
<protein>
    <recommendedName>
        <fullName evidence="5">Dual-action ribosomal maturation protein DarP</fullName>
    </recommendedName>
    <alternativeName>
        <fullName evidence="5">Large ribosomal subunit assembly factor DarP</fullName>
    </alternativeName>
</protein>
<dbReference type="GO" id="GO:0005829">
    <property type="term" value="C:cytosol"/>
    <property type="evidence" value="ECO:0007669"/>
    <property type="project" value="TreeGrafter"/>
</dbReference>
<evidence type="ECO:0000256" key="5">
    <source>
        <dbReference type="HAMAP-Rule" id="MF_00765"/>
    </source>
</evidence>
<evidence type="ECO:0000256" key="2">
    <source>
        <dbReference type="ARBA" id="ARBA00022517"/>
    </source>
</evidence>
<accession>A0A063Y517</accession>
<keyword evidence="2 5" id="KW-0690">Ribosome biogenesis</keyword>
<dbReference type="GO" id="GO:1902626">
    <property type="term" value="P:assembly of large subunit precursor of preribosome"/>
    <property type="evidence" value="ECO:0007669"/>
    <property type="project" value="UniProtKB-UniRule"/>
</dbReference>
<organism evidence="6 7">
    <name type="scientific">Nitrincola lacisaponensis</name>
    <dbReference type="NCBI Taxonomy" id="267850"/>
    <lineage>
        <taxon>Bacteria</taxon>
        <taxon>Pseudomonadati</taxon>
        <taxon>Pseudomonadota</taxon>
        <taxon>Gammaproteobacteria</taxon>
        <taxon>Oceanospirillales</taxon>
        <taxon>Oceanospirillaceae</taxon>
        <taxon>Nitrincola</taxon>
    </lineage>
</organism>
<dbReference type="STRING" id="267850.ADINL_1361"/>
<dbReference type="CDD" id="cd16331">
    <property type="entry name" value="YjgA-like"/>
    <property type="match status" value="1"/>
</dbReference>
<keyword evidence="3 5" id="KW-0699">rRNA-binding</keyword>
<dbReference type="PANTHER" id="PTHR38101:SF1">
    <property type="entry name" value="UPF0307 PROTEIN YJGA"/>
    <property type="match status" value="1"/>
</dbReference>
<dbReference type="NCBIfam" id="NF003593">
    <property type="entry name" value="PRK05255.1-1"/>
    <property type="match status" value="1"/>
</dbReference>
<dbReference type="PIRSF" id="PIRSF016183">
    <property type="entry name" value="UCP016183"/>
    <property type="match status" value="1"/>
</dbReference>
<dbReference type="Proteomes" id="UP000027318">
    <property type="component" value="Unassembled WGS sequence"/>
</dbReference>
<comment type="function">
    <text evidence="5">Member of a network of 50S ribosomal subunit biogenesis factors which assembles along the 30S-50S interface, preventing incorrect 23S rRNA structures from forming. Promotes peptidyl transferase center (PTC) maturation.</text>
</comment>
<dbReference type="PATRIC" id="fig|267850.7.peg.1356"/>
<dbReference type="InterPro" id="IPR023153">
    <property type="entry name" value="DarP_sf"/>
</dbReference>
<dbReference type="RefSeq" id="WP_036545171.1">
    <property type="nucleotide sequence ID" value="NZ_JMSZ01000016.1"/>
</dbReference>
<dbReference type="PANTHER" id="PTHR38101">
    <property type="entry name" value="UPF0307 PROTEIN YJGA"/>
    <property type="match status" value="1"/>
</dbReference>
<sequence length="173" mass="20317">MNSDKQVFEDDEIISRSEIKRQMEALKQLGKRITELRADQQEKVPMDATLRAAIAETRRITSNGALKRHMQYIGKLMRHADIEAIRAALDTFDTASQAHNQKFHALEQWRERLLQPGEAGTTALEAFIQEYPQTDIQQLRQLIRNTRREQEKQQPPTQFRKLFRFLRETAELD</sequence>
<dbReference type="HAMAP" id="MF_00765">
    <property type="entry name" value="DarP"/>
    <property type="match status" value="1"/>
</dbReference>
<dbReference type="EMBL" id="JMSZ01000016">
    <property type="protein sequence ID" value="KDE40769.1"/>
    <property type="molecule type" value="Genomic_DNA"/>
</dbReference>
<dbReference type="Pfam" id="PF04751">
    <property type="entry name" value="DarP"/>
    <property type="match status" value="1"/>
</dbReference>
<keyword evidence="1 5" id="KW-0963">Cytoplasm</keyword>
<comment type="similarity">
    <text evidence="5">Belongs to the DarP family.</text>
</comment>
<keyword evidence="7" id="KW-1185">Reference proteome</keyword>
<dbReference type="AlphaFoldDB" id="A0A063Y517"/>
<evidence type="ECO:0000313" key="7">
    <source>
        <dbReference type="Proteomes" id="UP000027318"/>
    </source>
</evidence>
<evidence type="ECO:0000256" key="1">
    <source>
        <dbReference type="ARBA" id="ARBA00022490"/>
    </source>
</evidence>
<proteinExistence type="inferred from homology"/>
<comment type="subcellular location">
    <subcellularLocation>
        <location evidence="5">Cytoplasm</location>
    </subcellularLocation>
    <text evidence="5">Associates with late stage pre-50S ribosomal subunits.</text>
</comment>
<name>A0A063Y517_9GAMM</name>
<reference evidence="6 7" key="1">
    <citation type="journal article" date="2005" name="Int. J. Syst. Evol. Microbiol.">
        <title>Nitrincola lacisaponensis gen. nov., sp. nov., a novel alkaliphilic bacterium isolated from an alkaline, saline lake.</title>
        <authorList>
            <person name="Dimitriu P.A."/>
            <person name="Shukla S.K."/>
            <person name="Conradt J."/>
            <person name="Marquez M.C."/>
            <person name="Ventosa A."/>
            <person name="Maglia A."/>
            <person name="Peyton B.M."/>
            <person name="Pinkart H.C."/>
            <person name="Mormile M.R."/>
        </authorList>
    </citation>
    <scope>NUCLEOTIDE SEQUENCE [LARGE SCALE GENOMIC DNA]</scope>
    <source>
        <strain evidence="6 7">4CA</strain>
    </source>
</reference>
<comment type="caution">
    <text evidence="6">The sequence shown here is derived from an EMBL/GenBank/DDBJ whole genome shotgun (WGS) entry which is preliminary data.</text>
</comment>
<evidence type="ECO:0000256" key="4">
    <source>
        <dbReference type="ARBA" id="ARBA00022884"/>
    </source>
</evidence>
<dbReference type="InterPro" id="IPR006839">
    <property type="entry name" value="DarP"/>
</dbReference>
<evidence type="ECO:0000313" key="6">
    <source>
        <dbReference type="EMBL" id="KDE40769.1"/>
    </source>
</evidence>
<keyword evidence="4 5" id="KW-0694">RNA-binding</keyword>
<dbReference type="Gene3D" id="1.10.60.30">
    <property type="entry name" value="PSPTO4464-like domains"/>
    <property type="match status" value="2"/>
</dbReference>
<dbReference type="OrthoDB" id="5293604at2"/>
<gene>
    <name evidence="5" type="primary">darP</name>
    <name evidence="6" type="ORF">ADINL_1361</name>
</gene>
<dbReference type="SUPFAM" id="SSF158710">
    <property type="entry name" value="PSPTO4464-like"/>
    <property type="match status" value="1"/>
</dbReference>
<evidence type="ECO:0000256" key="3">
    <source>
        <dbReference type="ARBA" id="ARBA00022730"/>
    </source>
</evidence>